<reference evidence="1" key="2">
    <citation type="journal article" date="2015" name="Fish Shellfish Immunol.">
        <title>Early steps in the European eel (Anguilla anguilla)-Vibrio vulnificus interaction in the gills: Role of the RtxA13 toxin.</title>
        <authorList>
            <person name="Callol A."/>
            <person name="Pajuelo D."/>
            <person name="Ebbesson L."/>
            <person name="Teles M."/>
            <person name="MacKenzie S."/>
            <person name="Amaro C."/>
        </authorList>
    </citation>
    <scope>NUCLEOTIDE SEQUENCE</scope>
</reference>
<sequence>MRLIRNFITFGRQRQALL</sequence>
<reference evidence="1" key="1">
    <citation type="submission" date="2014-11" db="EMBL/GenBank/DDBJ databases">
        <authorList>
            <person name="Amaro Gonzalez C."/>
        </authorList>
    </citation>
    <scope>NUCLEOTIDE SEQUENCE</scope>
</reference>
<protein>
    <submittedName>
        <fullName evidence="1">Uncharacterized protein</fullName>
    </submittedName>
</protein>
<dbReference type="EMBL" id="GBXM01067706">
    <property type="protein sequence ID" value="JAH40871.1"/>
    <property type="molecule type" value="Transcribed_RNA"/>
</dbReference>
<dbReference type="AlphaFoldDB" id="A0A0E9SHU7"/>
<proteinExistence type="predicted"/>
<name>A0A0E9SHU7_ANGAN</name>
<evidence type="ECO:0000313" key="1">
    <source>
        <dbReference type="EMBL" id="JAH40871.1"/>
    </source>
</evidence>
<organism evidence="1">
    <name type="scientific">Anguilla anguilla</name>
    <name type="common">European freshwater eel</name>
    <name type="synonym">Muraena anguilla</name>
    <dbReference type="NCBI Taxonomy" id="7936"/>
    <lineage>
        <taxon>Eukaryota</taxon>
        <taxon>Metazoa</taxon>
        <taxon>Chordata</taxon>
        <taxon>Craniata</taxon>
        <taxon>Vertebrata</taxon>
        <taxon>Euteleostomi</taxon>
        <taxon>Actinopterygii</taxon>
        <taxon>Neopterygii</taxon>
        <taxon>Teleostei</taxon>
        <taxon>Anguilliformes</taxon>
        <taxon>Anguillidae</taxon>
        <taxon>Anguilla</taxon>
    </lineage>
</organism>
<accession>A0A0E9SHU7</accession>